<dbReference type="PANTHER" id="PTHR47980">
    <property type="entry name" value="LD44762P"/>
    <property type="match status" value="1"/>
</dbReference>
<dbReference type="SMART" id="SM00175">
    <property type="entry name" value="RAB"/>
    <property type="match status" value="1"/>
</dbReference>
<dbReference type="GO" id="GO:0003924">
    <property type="term" value="F:GTPase activity"/>
    <property type="evidence" value="ECO:0007669"/>
    <property type="project" value="InterPro"/>
</dbReference>
<dbReference type="PROSITE" id="PS51421">
    <property type="entry name" value="RAS"/>
    <property type="match status" value="1"/>
</dbReference>
<evidence type="ECO:0000313" key="7">
    <source>
        <dbReference type="WBParaSite" id="maker-unitig_35556-snap-gene-0.2-mRNA-1"/>
    </source>
</evidence>
<evidence type="ECO:0000256" key="4">
    <source>
        <dbReference type="ARBA" id="ARBA00023289"/>
    </source>
</evidence>
<dbReference type="GO" id="GO:0005525">
    <property type="term" value="F:GTP binding"/>
    <property type="evidence" value="ECO:0007669"/>
    <property type="project" value="UniProtKB-KW"/>
</dbReference>
<feature type="region of interest" description="Disordered" evidence="5">
    <location>
        <begin position="106"/>
        <end position="126"/>
    </location>
</feature>
<feature type="compositionally biased region" description="Gly residues" evidence="5">
    <location>
        <begin position="116"/>
        <end position="126"/>
    </location>
</feature>
<dbReference type="Pfam" id="PF00071">
    <property type="entry name" value="Ras"/>
    <property type="match status" value="1"/>
</dbReference>
<name>A0A1I8FI33_9PLAT</name>
<dbReference type="WBParaSite" id="maker-unitig_35556-snap-gene-0.2-mRNA-1">
    <property type="protein sequence ID" value="maker-unitig_35556-snap-gene-0.2-mRNA-1"/>
    <property type="gene ID" value="maker-unitig_35556-snap-gene-0.2"/>
</dbReference>
<keyword evidence="6" id="KW-1185">Reference proteome</keyword>
<reference evidence="7" key="1">
    <citation type="submission" date="2016-11" db="UniProtKB">
        <authorList>
            <consortium name="WormBaseParasite"/>
        </authorList>
    </citation>
    <scope>IDENTIFICATION</scope>
</reference>
<keyword evidence="4" id="KW-0449">Lipoprotein</keyword>
<organism evidence="6 7">
    <name type="scientific">Macrostomum lignano</name>
    <dbReference type="NCBI Taxonomy" id="282301"/>
    <lineage>
        <taxon>Eukaryota</taxon>
        <taxon>Metazoa</taxon>
        <taxon>Spiralia</taxon>
        <taxon>Lophotrochozoa</taxon>
        <taxon>Platyhelminthes</taxon>
        <taxon>Rhabditophora</taxon>
        <taxon>Macrostomorpha</taxon>
        <taxon>Macrostomida</taxon>
        <taxon>Macrostomidae</taxon>
        <taxon>Macrostomum</taxon>
    </lineage>
</organism>
<evidence type="ECO:0000313" key="6">
    <source>
        <dbReference type="Proteomes" id="UP000095280"/>
    </source>
</evidence>
<proteinExistence type="inferred from homology"/>
<dbReference type="InterPro" id="IPR027417">
    <property type="entry name" value="P-loop_NTPase"/>
</dbReference>
<protein>
    <submittedName>
        <fullName evidence="7">CobW domain-containing protein</fullName>
    </submittedName>
</protein>
<dbReference type="Gene3D" id="3.40.50.300">
    <property type="entry name" value="P-loop containing nucleotide triphosphate hydrolases"/>
    <property type="match status" value="1"/>
</dbReference>
<evidence type="ECO:0000256" key="2">
    <source>
        <dbReference type="ARBA" id="ARBA00022741"/>
    </source>
</evidence>
<evidence type="ECO:0000256" key="5">
    <source>
        <dbReference type="SAM" id="MobiDB-lite"/>
    </source>
</evidence>
<evidence type="ECO:0000256" key="1">
    <source>
        <dbReference type="ARBA" id="ARBA00006270"/>
    </source>
</evidence>
<evidence type="ECO:0000256" key="3">
    <source>
        <dbReference type="ARBA" id="ARBA00023134"/>
    </source>
</evidence>
<keyword evidence="3" id="KW-0342">GTP-binding</keyword>
<dbReference type="InterPro" id="IPR050305">
    <property type="entry name" value="Small_GTPase_Rab"/>
</dbReference>
<comment type="similarity">
    <text evidence="1">Belongs to the small GTPase superfamily. Rab family.</text>
</comment>
<sequence>MGFLLVFDLTSEQSFLDISQLAEPASDQRVLRQADIVLVGNRKDLADLRAVHLRQGTAAGGRAQHALPETSACTGENVKPAIDKLPGPGDALRIDLSLDKSRLPIQTQQADQRWSPGGGGGRRGGGAMPGHLLGCSNALLPATAQLAAASIFLNLIPML</sequence>
<dbReference type="Proteomes" id="UP000095280">
    <property type="component" value="Unplaced"/>
</dbReference>
<dbReference type="PROSITE" id="PS51419">
    <property type="entry name" value="RAB"/>
    <property type="match status" value="1"/>
</dbReference>
<keyword evidence="2" id="KW-0547">Nucleotide-binding</keyword>
<keyword evidence="4" id="KW-0636">Prenylation</keyword>
<dbReference type="InterPro" id="IPR001806">
    <property type="entry name" value="Small_GTPase"/>
</dbReference>
<dbReference type="SUPFAM" id="SSF52540">
    <property type="entry name" value="P-loop containing nucleoside triphosphate hydrolases"/>
    <property type="match status" value="1"/>
</dbReference>
<accession>A0A1I8FI33</accession>
<dbReference type="AlphaFoldDB" id="A0A1I8FI33"/>